<name>S0FUT2_9BACT</name>
<protein>
    <recommendedName>
        <fullName evidence="3">SRPBCC family protein</fullName>
    </recommendedName>
</protein>
<reference evidence="1 2" key="1">
    <citation type="journal article" date="2013" name="Genome Announc.">
        <title>Draft Genome Sequence of Desulfotignum phosphitoxidans DSM 13687 Strain FiPS-3.</title>
        <authorList>
            <person name="Poehlein A."/>
            <person name="Daniel R."/>
            <person name="Simeonova D.D."/>
        </authorList>
    </citation>
    <scope>NUCLEOTIDE SEQUENCE [LARGE SCALE GENOMIC DNA]</scope>
    <source>
        <strain evidence="1 2">DSM 13687</strain>
    </source>
</reference>
<gene>
    <name evidence="1" type="ORF">Dpo_6c00520</name>
</gene>
<evidence type="ECO:0000313" key="1">
    <source>
        <dbReference type="EMBL" id="EMS78853.1"/>
    </source>
</evidence>
<organism evidence="1 2">
    <name type="scientific">Desulfotignum phosphitoxidans DSM 13687</name>
    <dbReference type="NCBI Taxonomy" id="1286635"/>
    <lineage>
        <taxon>Bacteria</taxon>
        <taxon>Pseudomonadati</taxon>
        <taxon>Thermodesulfobacteriota</taxon>
        <taxon>Desulfobacteria</taxon>
        <taxon>Desulfobacterales</taxon>
        <taxon>Desulfobacteraceae</taxon>
        <taxon>Desulfotignum</taxon>
    </lineage>
</organism>
<comment type="caution">
    <text evidence="1">The sequence shown here is derived from an EMBL/GenBank/DDBJ whole genome shotgun (WGS) entry which is preliminary data.</text>
</comment>
<accession>S0FUT2</accession>
<dbReference type="Proteomes" id="UP000014216">
    <property type="component" value="Unassembled WGS sequence"/>
</dbReference>
<proteinExistence type="predicted"/>
<dbReference type="RefSeq" id="WP_006966651.1">
    <property type="nucleotide sequence ID" value="NZ_APJX01000006.1"/>
</dbReference>
<sequence>MKDLNIHEREFEADYEQVAKLIDSLSSEHDLLWPSQCWPRMKFDRQLGVGAKGGHGPIGYFVESYKPGQSIRFCFTSPKGFNGFHKFDVVNSTHHSVLLRHTIEIKLKGSALLTWPLVIRPLHDALIEDALSTAQASLGIAPQMRSWSPWVKVIRWMMSGGKAQIQIVTNNANAADAKKRAAD</sequence>
<dbReference type="EMBL" id="APJX01000006">
    <property type="protein sequence ID" value="EMS78853.1"/>
    <property type="molecule type" value="Genomic_DNA"/>
</dbReference>
<evidence type="ECO:0000313" key="2">
    <source>
        <dbReference type="Proteomes" id="UP000014216"/>
    </source>
</evidence>
<evidence type="ECO:0008006" key="3">
    <source>
        <dbReference type="Google" id="ProtNLM"/>
    </source>
</evidence>
<keyword evidence="2" id="KW-1185">Reference proteome</keyword>
<dbReference type="AlphaFoldDB" id="S0FUT2"/>